<comment type="caution">
    <text evidence="2">The sequence shown here is derived from an EMBL/GenBank/DDBJ whole genome shotgun (WGS) entry which is preliminary data.</text>
</comment>
<keyword evidence="1" id="KW-0472">Membrane</keyword>
<sequence length="55" mass="5989">MSSAEPAVLVVLCGLMTVPWRPARQFAAPLVGAFVPMAALVAWFFMSTELFFTPD</sequence>
<dbReference type="RefSeq" id="WP_213576652.1">
    <property type="nucleotide sequence ID" value="NZ_JAWLUP010000009.1"/>
</dbReference>
<dbReference type="Proteomes" id="UP001185863">
    <property type="component" value="Unassembled WGS sequence"/>
</dbReference>
<evidence type="ECO:0000256" key="1">
    <source>
        <dbReference type="SAM" id="Phobius"/>
    </source>
</evidence>
<keyword evidence="1" id="KW-1133">Transmembrane helix</keyword>
<dbReference type="EMBL" id="JAWLUP010000009">
    <property type="protein sequence ID" value="MDV7264254.1"/>
    <property type="molecule type" value="Genomic_DNA"/>
</dbReference>
<protein>
    <submittedName>
        <fullName evidence="2">Uncharacterized protein</fullName>
    </submittedName>
</protein>
<reference evidence="2" key="1">
    <citation type="submission" date="2023-10" db="EMBL/GenBank/DDBJ databases">
        <title>Development of a sustainable strategy for remediation of hydrocarbon-contaminated territories based on the waste exchange concept.</title>
        <authorList>
            <person name="Krivoruchko A."/>
        </authorList>
    </citation>
    <scope>NUCLEOTIDE SEQUENCE</scope>
    <source>
        <strain evidence="2">IEGM 68</strain>
    </source>
</reference>
<organism evidence="2 3">
    <name type="scientific">Rhodococcus oxybenzonivorans</name>
    <dbReference type="NCBI Taxonomy" id="1990687"/>
    <lineage>
        <taxon>Bacteria</taxon>
        <taxon>Bacillati</taxon>
        <taxon>Actinomycetota</taxon>
        <taxon>Actinomycetes</taxon>
        <taxon>Mycobacteriales</taxon>
        <taxon>Nocardiaceae</taxon>
        <taxon>Rhodococcus</taxon>
    </lineage>
</organism>
<proteinExistence type="predicted"/>
<evidence type="ECO:0000313" key="2">
    <source>
        <dbReference type="EMBL" id="MDV7264254.1"/>
    </source>
</evidence>
<gene>
    <name evidence="2" type="ORF">R4315_06810</name>
</gene>
<name>A0AAE4UXU1_9NOCA</name>
<keyword evidence="1" id="KW-0812">Transmembrane</keyword>
<accession>A0AAE4UXU1</accession>
<dbReference type="AlphaFoldDB" id="A0AAE4UXU1"/>
<feature type="transmembrane region" description="Helical" evidence="1">
    <location>
        <begin position="26"/>
        <end position="46"/>
    </location>
</feature>
<evidence type="ECO:0000313" key="3">
    <source>
        <dbReference type="Proteomes" id="UP001185863"/>
    </source>
</evidence>